<sequence length="847" mass="93417">MTERRPGVVSVVLVNFRGADDTITCITELKAVDWPAELLEIVVVENGSGDDSARRIRDAHGDVLLVKSKKNLGFTGGSNLGVAKSSGEFVAFLNNDAKPDRAWVREAIETFHQGRDIAAVASKVLDWDGRKIDFVDSAVAWFGMGHKPHYLEPDDGSHDEARDILFGTGAALFVRAEVFEQVGGFDERLFMFYDDVDLGWRLNLLGWRVRYQPASLAFHKHHASMKAYGDFREMYLLERNALYTIYKNLDDESLATALPGAMALIARRSLARGGVDSGVLDLRVPGDDSEPNLSMPKTSAAGFFALDAFVDDLPSLTATRRELQAQRTRSDRELAPLFGTTDAPLADMPHYLDGYDAVVRSFDVLAGAFAPGAESADAPRAAGARRRILIITGDSFGKKMAGPAIRVWNIATLLSAEHDVRVISLTTAEPLDAPFDIQVVSPHFPAPMTKHEAWADVIIVQGYALQQFEVLESTSKVLVVDIYDPMHLEQLEQGREKALDDWDDQILGAADSLNKQIGLGDFFLCASERQRMFWLGQMAAMGRINAWNYSRDESLDSLLAIAPFGLPSTPAVHTRKALRGVVPGIGENDKIVVWAGGLYNWFDPKTLVRAVADLATRHDDVRLFFMGTKHPNPDVPEMAIVRETRELARELGVLDRNVFLNDSWVDYDDRQNYLLEADAGVSTHFTHVETTFSFRTRILDYLWTGLPIVSTEGDSFGDLVASAELGVAVPELDVDALSAALESVLYDDAAAAAARANVEAVRSQFVWENALAPLVEFCRNPIKAADKVKTVSPVPAAPRASAASLITRRPPRRHGLAHDIERAAFYLRHGGVDAVWSRVKRRVIKPR</sequence>
<dbReference type="PANTHER" id="PTHR43179">
    <property type="entry name" value="RHAMNOSYLTRANSFERASE WBBL"/>
    <property type="match status" value="1"/>
</dbReference>
<keyword evidence="4 6" id="KW-0808">Transferase</keyword>
<gene>
    <name evidence="7" type="ORF">FB463_000527</name>
    <name evidence="6" type="ORF">FFA01_22220</name>
</gene>
<dbReference type="Pfam" id="PF13692">
    <property type="entry name" value="Glyco_trans_1_4"/>
    <property type="match status" value="1"/>
</dbReference>
<evidence type="ECO:0000259" key="5">
    <source>
        <dbReference type="Pfam" id="PF00535"/>
    </source>
</evidence>
<reference evidence="7 9" key="2">
    <citation type="submission" date="2020-07" db="EMBL/GenBank/DDBJ databases">
        <title>Sequencing the genomes of 1000 actinobacteria strains.</title>
        <authorList>
            <person name="Klenk H.-P."/>
        </authorList>
    </citation>
    <scope>NUCLEOTIDE SEQUENCE [LARGE SCALE GENOMIC DNA]</scope>
    <source>
        <strain evidence="7 9">DSM 10309</strain>
    </source>
</reference>
<dbReference type="PANTHER" id="PTHR43179:SF12">
    <property type="entry name" value="GALACTOFURANOSYLTRANSFERASE GLFT2"/>
    <property type="match status" value="1"/>
</dbReference>
<dbReference type="InterPro" id="IPR001173">
    <property type="entry name" value="Glyco_trans_2-like"/>
</dbReference>
<evidence type="ECO:0000313" key="6">
    <source>
        <dbReference type="EMBL" id="GEK83913.1"/>
    </source>
</evidence>
<name>A0A7W3JGD1_9MICO</name>
<dbReference type="EMBL" id="BJUV01000022">
    <property type="protein sequence ID" value="GEK83913.1"/>
    <property type="molecule type" value="Genomic_DNA"/>
</dbReference>
<keyword evidence="8" id="KW-1185">Reference proteome</keyword>
<dbReference type="Gene3D" id="3.90.550.10">
    <property type="entry name" value="Spore Coat Polysaccharide Biosynthesis Protein SpsA, Chain A"/>
    <property type="match status" value="1"/>
</dbReference>
<dbReference type="AlphaFoldDB" id="A0A7W3JGD1"/>
<dbReference type="CDD" id="cd04186">
    <property type="entry name" value="GT_2_like_c"/>
    <property type="match status" value="1"/>
</dbReference>
<comment type="pathway">
    <text evidence="1">Cell wall biogenesis; cell wall polysaccharide biosynthesis.</text>
</comment>
<dbReference type="EMBL" id="JACGWW010000001">
    <property type="protein sequence ID" value="MBA8812303.1"/>
    <property type="molecule type" value="Genomic_DNA"/>
</dbReference>
<accession>A0A7W3JGD1</accession>
<dbReference type="Proteomes" id="UP000321154">
    <property type="component" value="Unassembled WGS sequence"/>
</dbReference>
<comment type="similarity">
    <text evidence="2">Belongs to the glycosyltransferase 2 family.</text>
</comment>
<proteinExistence type="inferred from homology"/>
<dbReference type="GO" id="GO:0016757">
    <property type="term" value="F:glycosyltransferase activity"/>
    <property type="evidence" value="ECO:0007669"/>
    <property type="project" value="UniProtKB-KW"/>
</dbReference>
<dbReference type="Gene3D" id="3.40.50.2000">
    <property type="entry name" value="Glycogen Phosphorylase B"/>
    <property type="match status" value="1"/>
</dbReference>
<dbReference type="RefSeq" id="WP_146856098.1">
    <property type="nucleotide sequence ID" value="NZ_BAAAHR010000002.1"/>
</dbReference>
<evidence type="ECO:0000313" key="8">
    <source>
        <dbReference type="Proteomes" id="UP000321154"/>
    </source>
</evidence>
<dbReference type="SUPFAM" id="SSF53756">
    <property type="entry name" value="UDP-Glycosyltransferase/glycogen phosphorylase"/>
    <property type="match status" value="1"/>
</dbReference>
<dbReference type="Pfam" id="PF00535">
    <property type="entry name" value="Glycos_transf_2"/>
    <property type="match status" value="1"/>
</dbReference>
<evidence type="ECO:0000256" key="3">
    <source>
        <dbReference type="ARBA" id="ARBA00022676"/>
    </source>
</evidence>
<evidence type="ECO:0000313" key="9">
    <source>
        <dbReference type="Proteomes" id="UP000522688"/>
    </source>
</evidence>
<dbReference type="CDD" id="cd03801">
    <property type="entry name" value="GT4_PimA-like"/>
    <property type="match status" value="1"/>
</dbReference>
<organism evidence="7 9">
    <name type="scientific">Frigoribacterium faeni</name>
    <dbReference type="NCBI Taxonomy" id="145483"/>
    <lineage>
        <taxon>Bacteria</taxon>
        <taxon>Bacillati</taxon>
        <taxon>Actinomycetota</taxon>
        <taxon>Actinomycetes</taxon>
        <taxon>Micrococcales</taxon>
        <taxon>Microbacteriaceae</taxon>
        <taxon>Frigoribacterium</taxon>
    </lineage>
</organism>
<dbReference type="InterPro" id="IPR029044">
    <property type="entry name" value="Nucleotide-diphossugar_trans"/>
</dbReference>
<feature type="domain" description="Glycosyltransferase 2-like" evidence="5">
    <location>
        <begin position="10"/>
        <end position="180"/>
    </location>
</feature>
<protein>
    <submittedName>
        <fullName evidence="6">Glycosyl transferase</fullName>
    </submittedName>
</protein>
<evidence type="ECO:0000256" key="1">
    <source>
        <dbReference type="ARBA" id="ARBA00004776"/>
    </source>
</evidence>
<comment type="caution">
    <text evidence="7">The sequence shown here is derived from an EMBL/GenBank/DDBJ whole genome shotgun (WGS) entry which is preliminary data.</text>
</comment>
<dbReference type="SUPFAM" id="SSF53448">
    <property type="entry name" value="Nucleotide-diphospho-sugar transferases"/>
    <property type="match status" value="1"/>
</dbReference>
<evidence type="ECO:0000313" key="7">
    <source>
        <dbReference type="EMBL" id="MBA8812303.1"/>
    </source>
</evidence>
<reference evidence="6 8" key="1">
    <citation type="submission" date="2019-07" db="EMBL/GenBank/DDBJ databases">
        <title>Whole genome shotgun sequence of Frigoribacterium faeni NBRC 103066.</title>
        <authorList>
            <person name="Hosoyama A."/>
            <person name="Uohara A."/>
            <person name="Ohji S."/>
            <person name="Ichikawa N."/>
        </authorList>
    </citation>
    <scope>NUCLEOTIDE SEQUENCE [LARGE SCALE GENOMIC DNA]</scope>
    <source>
        <strain evidence="6 8">NBRC 103066</strain>
    </source>
</reference>
<evidence type="ECO:0000256" key="4">
    <source>
        <dbReference type="ARBA" id="ARBA00022679"/>
    </source>
</evidence>
<evidence type="ECO:0000256" key="2">
    <source>
        <dbReference type="ARBA" id="ARBA00006739"/>
    </source>
</evidence>
<dbReference type="OrthoDB" id="9771846at2"/>
<keyword evidence="3" id="KW-0328">Glycosyltransferase</keyword>
<dbReference type="Proteomes" id="UP000522688">
    <property type="component" value="Unassembled WGS sequence"/>
</dbReference>